<proteinExistence type="predicted"/>
<accession>A0ABT8YIH5</accession>
<dbReference type="InterPro" id="IPR001343">
    <property type="entry name" value="Hemolysn_Ca-bd"/>
</dbReference>
<reference evidence="1" key="2">
    <citation type="submission" date="2023-07" db="EMBL/GenBank/DDBJ databases">
        <authorList>
            <person name="Shen H."/>
        </authorList>
    </citation>
    <scope>NUCLEOTIDE SEQUENCE</scope>
    <source>
        <strain evidence="1">TNR-22</strain>
    </source>
</reference>
<dbReference type="Gene3D" id="2.150.10.10">
    <property type="entry name" value="Serralysin-like metalloprotease, C-terminal"/>
    <property type="match status" value="1"/>
</dbReference>
<sequence>MNNPKTGIGADLDGARAFSQYSEWNMRVDYTPLARNSDRIINAINPDAGLHADFGSGKWEGKPIGIPYIVVPEGQKLVRFVETLWPEEGDDGPFPIPDNAPIEGGSDHHVIIVQLDSSAPNGLGRLIELFDARFNGKRWSGQAAVFDLQGGDHQRPDGWTSADAAGLPIFPGLARYDEVAQAVAEGGTLGHALRFTLSQALTAMEAVGAASHWADSLDGPAPFGMRVRLRSDFHIPNDVTPEVRVIINTLKQYGMILADNGSDWFVSGTPDKHWDNEALHALSMIKGGDFQVVDNDKIGVVYVGGSSDDRIEANDRQNRIFGYDGNDRLAGLGGDDFLKGGDGNDHIAGGRGVDRLSGGVGADTFVFDTISHRQLDTIADFGAGDDRLALDRTVFLGLGGQGHLDADRFHKGSLATEADDRILYDRSSGILRYDADGKGGDTAEVIARLDGHPNLTAADIWVV</sequence>
<dbReference type="InterPro" id="IPR018511">
    <property type="entry name" value="Hemolysin-typ_Ca-bd_CS"/>
</dbReference>
<dbReference type="PROSITE" id="PS00330">
    <property type="entry name" value="HEMOLYSIN_CALCIUM"/>
    <property type="match status" value="3"/>
</dbReference>
<name>A0ABT8YIH5_9HYPH</name>
<protein>
    <submittedName>
        <fullName evidence="1">Calcium-binding protein</fullName>
    </submittedName>
</protein>
<dbReference type="Pfam" id="PF00353">
    <property type="entry name" value="HemolysinCabind"/>
    <property type="match status" value="1"/>
</dbReference>
<dbReference type="InterPro" id="IPR011049">
    <property type="entry name" value="Serralysin-like_metalloprot_C"/>
</dbReference>
<dbReference type="Proteomes" id="UP001174932">
    <property type="component" value="Unassembled WGS sequence"/>
</dbReference>
<evidence type="ECO:0000313" key="2">
    <source>
        <dbReference type="Proteomes" id="UP001174932"/>
    </source>
</evidence>
<evidence type="ECO:0000313" key="1">
    <source>
        <dbReference type="EMBL" id="MDO6963496.1"/>
    </source>
</evidence>
<gene>
    <name evidence="1" type="ORF">Q4481_05980</name>
</gene>
<comment type="caution">
    <text evidence="1">The sequence shown here is derived from an EMBL/GenBank/DDBJ whole genome shotgun (WGS) entry which is preliminary data.</text>
</comment>
<reference evidence="1" key="1">
    <citation type="journal article" date="2015" name="Int. J. Syst. Evol. Microbiol.">
        <title>Rhizobium alvei sp. nov., isolated from a freshwater river.</title>
        <authorList>
            <person name="Sheu S.Y."/>
            <person name="Huang H.W."/>
            <person name="Young C.C."/>
            <person name="Chen W.M."/>
        </authorList>
    </citation>
    <scope>NUCLEOTIDE SEQUENCE</scope>
    <source>
        <strain evidence="1">TNR-22</strain>
    </source>
</reference>
<organism evidence="1 2">
    <name type="scientific">Rhizobium alvei</name>
    <dbReference type="NCBI Taxonomy" id="1132659"/>
    <lineage>
        <taxon>Bacteria</taxon>
        <taxon>Pseudomonadati</taxon>
        <taxon>Pseudomonadota</taxon>
        <taxon>Alphaproteobacteria</taxon>
        <taxon>Hyphomicrobiales</taxon>
        <taxon>Rhizobiaceae</taxon>
        <taxon>Rhizobium/Agrobacterium group</taxon>
        <taxon>Rhizobium</taxon>
    </lineage>
</organism>
<dbReference type="PRINTS" id="PR00313">
    <property type="entry name" value="CABNDNGRPT"/>
</dbReference>
<dbReference type="SUPFAM" id="SSF51120">
    <property type="entry name" value="beta-Roll"/>
    <property type="match status" value="1"/>
</dbReference>
<dbReference type="RefSeq" id="WP_304375402.1">
    <property type="nucleotide sequence ID" value="NZ_JAUOZU010000005.1"/>
</dbReference>
<keyword evidence="2" id="KW-1185">Reference proteome</keyword>
<dbReference type="EMBL" id="JAUOZU010000005">
    <property type="protein sequence ID" value="MDO6963496.1"/>
    <property type="molecule type" value="Genomic_DNA"/>
</dbReference>